<dbReference type="OrthoDB" id="4187517at2759"/>
<protein>
    <recommendedName>
        <fullName evidence="5">Fucose-specific lectin</fullName>
    </recommendedName>
</protein>
<feature type="region of interest" description="Disordered" evidence="1">
    <location>
        <begin position="101"/>
        <end position="127"/>
    </location>
</feature>
<dbReference type="Gene3D" id="2.120.10.70">
    <property type="entry name" value="Fucose-specific lectin"/>
    <property type="match status" value="1"/>
</dbReference>
<evidence type="ECO:0000313" key="4">
    <source>
        <dbReference type="Proteomes" id="UP000242791"/>
    </source>
</evidence>
<name>A0A1J9P3V6_9EURO</name>
<evidence type="ECO:0008006" key="5">
    <source>
        <dbReference type="Google" id="ProtNLM"/>
    </source>
</evidence>
<dbReference type="Proteomes" id="UP000242791">
    <property type="component" value="Unassembled WGS sequence"/>
</dbReference>
<accession>A0A1J9P3V6</accession>
<dbReference type="SUPFAM" id="SSF89372">
    <property type="entry name" value="Fucose-specific lectin"/>
    <property type="match status" value="1"/>
</dbReference>
<dbReference type="STRING" id="1658174.A0A1J9P3V6"/>
<organism evidence="3 4">
    <name type="scientific">Blastomyces percursus</name>
    <dbReference type="NCBI Taxonomy" id="1658174"/>
    <lineage>
        <taxon>Eukaryota</taxon>
        <taxon>Fungi</taxon>
        <taxon>Dikarya</taxon>
        <taxon>Ascomycota</taxon>
        <taxon>Pezizomycotina</taxon>
        <taxon>Eurotiomycetes</taxon>
        <taxon>Eurotiomycetidae</taxon>
        <taxon>Onygenales</taxon>
        <taxon>Ajellomycetaceae</taxon>
        <taxon>Blastomyces</taxon>
    </lineage>
</organism>
<evidence type="ECO:0000256" key="2">
    <source>
        <dbReference type="SAM" id="Phobius"/>
    </source>
</evidence>
<evidence type="ECO:0000313" key="3">
    <source>
        <dbReference type="EMBL" id="OJD11048.1"/>
    </source>
</evidence>
<dbReference type="EMBL" id="LGTZ01002823">
    <property type="protein sequence ID" value="OJD11048.1"/>
    <property type="molecule type" value="Genomic_DNA"/>
</dbReference>
<feature type="compositionally biased region" description="Basic and acidic residues" evidence="1">
    <location>
        <begin position="34"/>
        <end position="46"/>
    </location>
</feature>
<keyword evidence="2" id="KW-0812">Transmembrane</keyword>
<sequence>MPEAHTPDLGVVQLHVQDNRPPQPPSEAYPGLEEDMRRAPSSHEKQALVNEPSEGLQLLEAGRQDRKRWRTRWIIGCILAFIVTAAAVLVPVGVLVIGKNESKEPGGADQPSDGPMEPPGSPPNKDGVLMGTRLAAMDPRSGGDVFLYYQNGDASLRYITLSPTRVWQGSRTLPLDDAMLYTPIASTYTDSNGVLTWWLFYVDKSNVIQNIYSRGNPTAWQRGNIGSKRYTVPARSSIAFTLARGRKYDSEKNDLVGGLTLFTTDTDGRVHEYIYNEEDESWSDGFVFPNTNGHGGASVWSINNYAFLFTLSNTQTIDLWWRDYDSQSANRTGWQLGPSSHADVMTDASMCGQFGFAYQGANGWIQGSNFTGSTPELVRWDTAYDIVGGNVGGNDQVDAAAAAMNGTALSCWYFLSSEEKENTMFHVFYQSERGEVREAKRYWEADNATVPGIWHYSEVPIR</sequence>
<dbReference type="VEuPathDB" id="FungiDB:ACJ73_09624"/>
<gene>
    <name evidence="3" type="ORF">ACJ73_09624</name>
</gene>
<evidence type="ECO:0000256" key="1">
    <source>
        <dbReference type="SAM" id="MobiDB-lite"/>
    </source>
</evidence>
<dbReference type="AlphaFoldDB" id="A0A1J9P3V6"/>
<feature type="region of interest" description="Disordered" evidence="1">
    <location>
        <begin position="1"/>
        <end position="51"/>
    </location>
</feature>
<feature type="transmembrane region" description="Helical" evidence="2">
    <location>
        <begin position="73"/>
        <end position="97"/>
    </location>
</feature>
<reference evidence="3 4" key="1">
    <citation type="submission" date="2015-08" db="EMBL/GenBank/DDBJ databases">
        <title>Emmonsia species relationships and genome sequence.</title>
        <authorList>
            <person name="Cuomo C.A."/>
            <person name="Schwartz I.S."/>
            <person name="Kenyon C."/>
            <person name="De Hoog G.S."/>
            <person name="Govender N.P."/>
            <person name="Botha A."/>
            <person name="Moreno L."/>
            <person name="De Vries M."/>
            <person name="Munoz J.F."/>
            <person name="Stielow J.B."/>
        </authorList>
    </citation>
    <scope>NUCLEOTIDE SEQUENCE [LARGE SCALE GENOMIC DNA]</scope>
    <source>
        <strain evidence="3 4">EI222</strain>
    </source>
</reference>
<proteinExistence type="predicted"/>
<keyword evidence="4" id="KW-1185">Reference proteome</keyword>
<comment type="caution">
    <text evidence="3">The sequence shown here is derived from an EMBL/GenBank/DDBJ whole genome shotgun (WGS) entry which is preliminary data.</text>
</comment>
<keyword evidence="2" id="KW-1133">Transmembrane helix</keyword>
<keyword evidence="2" id="KW-0472">Membrane</keyword>